<name>A0ACB8X173_9TELE</name>
<reference evidence="1" key="1">
    <citation type="submission" date="2022-04" db="EMBL/GenBank/DDBJ databases">
        <title>Jade perch genome.</title>
        <authorList>
            <person name="Chao B."/>
        </authorList>
    </citation>
    <scope>NUCLEOTIDE SEQUENCE</scope>
    <source>
        <strain evidence="1">CB-2022</strain>
    </source>
</reference>
<protein>
    <submittedName>
        <fullName evidence="1">Uncharacterized protein</fullName>
    </submittedName>
</protein>
<evidence type="ECO:0000313" key="1">
    <source>
        <dbReference type="EMBL" id="KAI3373701.1"/>
    </source>
</evidence>
<comment type="caution">
    <text evidence="1">The sequence shown here is derived from an EMBL/GenBank/DDBJ whole genome shotgun (WGS) entry which is preliminary data.</text>
</comment>
<organism evidence="1 2">
    <name type="scientific">Scortum barcoo</name>
    <name type="common">barcoo grunter</name>
    <dbReference type="NCBI Taxonomy" id="214431"/>
    <lineage>
        <taxon>Eukaryota</taxon>
        <taxon>Metazoa</taxon>
        <taxon>Chordata</taxon>
        <taxon>Craniata</taxon>
        <taxon>Vertebrata</taxon>
        <taxon>Euteleostomi</taxon>
        <taxon>Actinopterygii</taxon>
        <taxon>Neopterygii</taxon>
        <taxon>Teleostei</taxon>
        <taxon>Neoteleostei</taxon>
        <taxon>Acanthomorphata</taxon>
        <taxon>Eupercaria</taxon>
        <taxon>Centrarchiformes</taxon>
        <taxon>Terapontoidei</taxon>
        <taxon>Terapontidae</taxon>
        <taxon>Scortum</taxon>
    </lineage>
</organism>
<dbReference type="EMBL" id="CM041534">
    <property type="protein sequence ID" value="KAI3373701.1"/>
    <property type="molecule type" value="Genomic_DNA"/>
</dbReference>
<keyword evidence="2" id="KW-1185">Reference proteome</keyword>
<accession>A0ACB8X173</accession>
<sequence length="369" mass="41120">MSINCQVCMLFGADHIFFQMGFVFTDGCTYHPGVPVFHDALKGWSCCKRRTTDFSDFLSIVVLTATFAVAIFIICESNTVTFSLQGCTKGPHNKEKPPEPVKPDVTSSGEKKDIDDQKPKFNEYIISAPKPQEAIRRPSADEPMVRLQHKVSASLKQALEKLKLSENAAEKKEEDGDEIKIGTPCKNGGCTKSFDGPASDADVCLYHSGVPIFHEGMKYWSCCKRKTSDFNTFLSQEGCSKGAHLWRKKDVGNKVVPCRFDWHQTGAQVIISIYAKNTIPELSYVDANSTTLNIHVIFEGEKEFEQKISLWGVIDVSKSTVNMMAAKIEVAMKKSEAMSWARLDLPPPVAPPKESEKKKEDSDSEDEDE</sequence>
<gene>
    <name evidence="1" type="ORF">L3Q82_022287</name>
</gene>
<dbReference type="Proteomes" id="UP000831701">
    <property type="component" value="Chromosome 4"/>
</dbReference>
<proteinExistence type="predicted"/>
<evidence type="ECO:0000313" key="2">
    <source>
        <dbReference type="Proteomes" id="UP000831701"/>
    </source>
</evidence>